<dbReference type="Proteomes" id="UP000613840">
    <property type="component" value="Unassembled WGS sequence"/>
</dbReference>
<gene>
    <name evidence="5" type="ORF">GCM10011575_18840</name>
</gene>
<evidence type="ECO:0000313" key="6">
    <source>
        <dbReference type="Proteomes" id="UP000613840"/>
    </source>
</evidence>
<dbReference type="InterPro" id="IPR011991">
    <property type="entry name" value="ArsR-like_HTH"/>
</dbReference>
<evidence type="ECO:0000313" key="5">
    <source>
        <dbReference type="EMBL" id="GGL60562.1"/>
    </source>
</evidence>
<dbReference type="AlphaFoldDB" id="A0A917W269"/>
<dbReference type="CDD" id="cd00090">
    <property type="entry name" value="HTH_ARSR"/>
    <property type="match status" value="1"/>
</dbReference>
<dbReference type="PANTHER" id="PTHR43132:SF8">
    <property type="entry name" value="HTH-TYPE TRANSCRIPTIONAL REGULATOR KMTR"/>
    <property type="match status" value="1"/>
</dbReference>
<keyword evidence="6" id="KW-1185">Reference proteome</keyword>
<comment type="caution">
    <text evidence="5">The sequence shown here is derived from an EMBL/GenBank/DDBJ whole genome shotgun (WGS) entry which is preliminary data.</text>
</comment>
<reference evidence="5" key="1">
    <citation type="journal article" date="2014" name="Int. J. Syst. Evol. Microbiol.">
        <title>Complete genome sequence of Corynebacterium casei LMG S-19264T (=DSM 44701T), isolated from a smear-ripened cheese.</title>
        <authorList>
            <consortium name="US DOE Joint Genome Institute (JGI-PGF)"/>
            <person name="Walter F."/>
            <person name="Albersmeier A."/>
            <person name="Kalinowski J."/>
            <person name="Ruckert C."/>
        </authorList>
    </citation>
    <scope>NUCLEOTIDE SEQUENCE</scope>
    <source>
        <strain evidence="5">CGMCC 4.7306</strain>
    </source>
</reference>
<dbReference type="GO" id="GO:0003677">
    <property type="term" value="F:DNA binding"/>
    <property type="evidence" value="ECO:0007669"/>
    <property type="project" value="UniProtKB-KW"/>
</dbReference>
<sequence>MPLRLRLKDEDLASVMFAVSPIQQTVPLVTLAPSRAEPRFLIMEHRARVRRFRADHSALIAVQSVPGVLPDWVTPTPATSDADFGDELERVAATRSESLEASFDRLKRAPHPAASAGSLRTQIVDGLWRAHRDTFADTWSASRNGMAAEVARRGQQLADQGVRRVLQTLHPRIRFDGRTLTLFSPRFLESVDLELPGRGIVLVPSPVWTNTFSSKFNGIDPLVIVYPIGQAVRTMAGPPGDPTDNQRALEKLLGVTRAHVFLSLSRGCGLSTTQLAAAAHCSIPSASEHAAVLRAAGLLVTRRHGQHVTHSITETGRRLADGWRTPRI</sequence>
<keyword evidence="3" id="KW-0804">Transcription</keyword>
<dbReference type="PANTHER" id="PTHR43132">
    <property type="entry name" value="ARSENICAL RESISTANCE OPERON REPRESSOR ARSR-RELATED"/>
    <property type="match status" value="1"/>
</dbReference>
<dbReference type="Gene3D" id="1.10.10.10">
    <property type="entry name" value="Winged helix-like DNA-binding domain superfamily/Winged helix DNA-binding domain"/>
    <property type="match status" value="1"/>
</dbReference>
<dbReference type="InterPro" id="IPR036390">
    <property type="entry name" value="WH_DNA-bd_sf"/>
</dbReference>
<feature type="domain" description="HTH arsR-type" evidence="4">
    <location>
        <begin position="247"/>
        <end position="324"/>
    </location>
</feature>
<protein>
    <submittedName>
        <fullName evidence="5">Transcriptional regulator</fullName>
    </submittedName>
</protein>
<dbReference type="EMBL" id="BMMZ01000004">
    <property type="protein sequence ID" value="GGL60562.1"/>
    <property type="molecule type" value="Genomic_DNA"/>
</dbReference>
<keyword evidence="2" id="KW-0238">DNA-binding</keyword>
<organism evidence="5 6">
    <name type="scientific">Microlunatus endophyticus</name>
    <dbReference type="NCBI Taxonomy" id="1716077"/>
    <lineage>
        <taxon>Bacteria</taxon>
        <taxon>Bacillati</taxon>
        <taxon>Actinomycetota</taxon>
        <taxon>Actinomycetes</taxon>
        <taxon>Propionibacteriales</taxon>
        <taxon>Propionibacteriaceae</taxon>
        <taxon>Microlunatus</taxon>
    </lineage>
</organism>
<name>A0A917W269_9ACTN</name>
<dbReference type="InterPro" id="IPR051011">
    <property type="entry name" value="Metal_resp_trans_reg"/>
</dbReference>
<evidence type="ECO:0000256" key="3">
    <source>
        <dbReference type="ARBA" id="ARBA00023163"/>
    </source>
</evidence>
<dbReference type="InterPro" id="IPR001845">
    <property type="entry name" value="HTH_ArsR_DNA-bd_dom"/>
</dbReference>
<proteinExistence type="predicted"/>
<dbReference type="InterPro" id="IPR045981">
    <property type="entry name" value="DUF5937"/>
</dbReference>
<dbReference type="InterPro" id="IPR036388">
    <property type="entry name" value="WH-like_DNA-bd_sf"/>
</dbReference>
<accession>A0A917W269</accession>
<reference evidence="5" key="2">
    <citation type="submission" date="2020-09" db="EMBL/GenBank/DDBJ databases">
        <authorList>
            <person name="Sun Q."/>
            <person name="Zhou Y."/>
        </authorList>
    </citation>
    <scope>NUCLEOTIDE SEQUENCE</scope>
    <source>
        <strain evidence="5">CGMCC 4.7306</strain>
    </source>
</reference>
<evidence type="ECO:0000256" key="1">
    <source>
        <dbReference type="ARBA" id="ARBA00023015"/>
    </source>
</evidence>
<dbReference type="SUPFAM" id="SSF46785">
    <property type="entry name" value="Winged helix' DNA-binding domain"/>
    <property type="match status" value="1"/>
</dbReference>
<evidence type="ECO:0000259" key="4">
    <source>
        <dbReference type="SMART" id="SM00418"/>
    </source>
</evidence>
<dbReference type="GO" id="GO:0003700">
    <property type="term" value="F:DNA-binding transcription factor activity"/>
    <property type="evidence" value="ECO:0007669"/>
    <property type="project" value="InterPro"/>
</dbReference>
<evidence type="ECO:0000256" key="2">
    <source>
        <dbReference type="ARBA" id="ARBA00023125"/>
    </source>
</evidence>
<dbReference type="Pfam" id="PF19361">
    <property type="entry name" value="DUF5937"/>
    <property type="match status" value="1"/>
</dbReference>
<keyword evidence="1" id="KW-0805">Transcription regulation</keyword>
<dbReference type="SMART" id="SM00418">
    <property type="entry name" value="HTH_ARSR"/>
    <property type="match status" value="1"/>
</dbReference>